<comment type="caution">
    <text evidence="2">The sequence shown here is derived from an EMBL/GenBank/DDBJ whole genome shotgun (WGS) entry which is preliminary data.</text>
</comment>
<dbReference type="EMBL" id="VSWD01000007">
    <property type="protein sequence ID" value="KAK3096964.1"/>
    <property type="molecule type" value="Genomic_DNA"/>
</dbReference>
<name>A0AA88YHG6_PINIB</name>
<accession>A0AA88YHG6</accession>
<keyword evidence="3" id="KW-1185">Reference proteome</keyword>
<evidence type="ECO:0000313" key="3">
    <source>
        <dbReference type="Proteomes" id="UP001186944"/>
    </source>
</evidence>
<protein>
    <submittedName>
        <fullName evidence="2">Uncharacterized protein</fullName>
    </submittedName>
</protein>
<dbReference type="Proteomes" id="UP001186944">
    <property type="component" value="Unassembled WGS sequence"/>
</dbReference>
<dbReference type="AlphaFoldDB" id="A0AA88YHG6"/>
<keyword evidence="1" id="KW-0812">Transmembrane</keyword>
<sequence length="64" mass="7480">MGMRNQENKPTKTIYKGARGNPMWRWDQVPGEKGKYSWWMLLIGVVGVIILVPCILPRLIFCCW</sequence>
<keyword evidence="1" id="KW-1133">Transmembrane helix</keyword>
<reference evidence="2" key="1">
    <citation type="submission" date="2019-08" db="EMBL/GenBank/DDBJ databases">
        <title>The improved chromosome-level genome for the pearl oyster Pinctada fucata martensii using PacBio sequencing and Hi-C.</title>
        <authorList>
            <person name="Zheng Z."/>
        </authorList>
    </citation>
    <scope>NUCLEOTIDE SEQUENCE</scope>
    <source>
        <strain evidence="2">ZZ-2019</strain>
        <tissue evidence="2">Adductor muscle</tissue>
    </source>
</reference>
<keyword evidence="1" id="KW-0472">Membrane</keyword>
<proteinExistence type="predicted"/>
<evidence type="ECO:0000313" key="2">
    <source>
        <dbReference type="EMBL" id="KAK3096964.1"/>
    </source>
</evidence>
<evidence type="ECO:0000256" key="1">
    <source>
        <dbReference type="SAM" id="Phobius"/>
    </source>
</evidence>
<feature type="transmembrane region" description="Helical" evidence="1">
    <location>
        <begin position="36"/>
        <end position="61"/>
    </location>
</feature>
<gene>
    <name evidence="2" type="ORF">FSP39_005173</name>
</gene>
<organism evidence="2 3">
    <name type="scientific">Pinctada imbricata</name>
    <name type="common">Atlantic pearl-oyster</name>
    <name type="synonym">Pinctada martensii</name>
    <dbReference type="NCBI Taxonomy" id="66713"/>
    <lineage>
        <taxon>Eukaryota</taxon>
        <taxon>Metazoa</taxon>
        <taxon>Spiralia</taxon>
        <taxon>Lophotrochozoa</taxon>
        <taxon>Mollusca</taxon>
        <taxon>Bivalvia</taxon>
        <taxon>Autobranchia</taxon>
        <taxon>Pteriomorphia</taxon>
        <taxon>Pterioida</taxon>
        <taxon>Pterioidea</taxon>
        <taxon>Pteriidae</taxon>
        <taxon>Pinctada</taxon>
    </lineage>
</organism>